<comment type="similarity">
    <text evidence="1">Belongs to the GST superfamily.</text>
</comment>
<organism evidence="4 5">
    <name type="scientific">Cadophora malorum</name>
    <dbReference type="NCBI Taxonomy" id="108018"/>
    <lineage>
        <taxon>Eukaryota</taxon>
        <taxon>Fungi</taxon>
        <taxon>Dikarya</taxon>
        <taxon>Ascomycota</taxon>
        <taxon>Pezizomycotina</taxon>
        <taxon>Leotiomycetes</taxon>
        <taxon>Helotiales</taxon>
        <taxon>Ploettnerulaceae</taxon>
        <taxon>Cadophora</taxon>
    </lineage>
</organism>
<dbReference type="InterPro" id="IPR036282">
    <property type="entry name" value="Glutathione-S-Trfase_C_sf"/>
</dbReference>
<dbReference type="InterPro" id="IPR004045">
    <property type="entry name" value="Glutathione_S-Trfase_N"/>
</dbReference>
<sequence length="238" mass="27419">MSATEAVKSGVPTLHHLSNSQSQRILWLLQELAIEYKLEYNVVLYSRGAKDKRAPKELESIHPLGRSPTFVTSDGRVLIESLTITTYLLKTYDTRGKFAAEDWIREDTLRSFAGATIFPLASLEMLFDIAEKNTPWPFSFIMKRVKKGFDNFFSNAEFKKDLLYLEGELGDAEWFNGKDLGMADFVMSWPMDVIAIRGYANLEKDYPKLHAWRNRVHERPAWKQALEKGNEYDLEQLG</sequence>
<gene>
    <name evidence="4" type="ORF">IFR04_005148</name>
</gene>
<dbReference type="Gene3D" id="1.20.1050.10">
    <property type="match status" value="1"/>
</dbReference>
<evidence type="ECO:0000256" key="1">
    <source>
        <dbReference type="ARBA" id="ARBA00007409"/>
    </source>
</evidence>
<evidence type="ECO:0008006" key="6">
    <source>
        <dbReference type="Google" id="ProtNLM"/>
    </source>
</evidence>
<feature type="domain" description="GST N-terminal" evidence="2">
    <location>
        <begin position="9"/>
        <end position="96"/>
    </location>
</feature>
<evidence type="ECO:0000259" key="2">
    <source>
        <dbReference type="PROSITE" id="PS50404"/>
    </source>
</evidence>
<keyword evidence="5" id="KW-1185">Reference proteome</keyword>
<evidence type="ECO:0000313" key="5">
    <source>
        <dbReference type="Proteomes" id="UP000664132"/>
    </source>
</evidence>
<dbReference type="PROSITE" id="PS50405">
    <property type="entry name" value="GST_CTER"/>
    <property type="match status" value="1"/>
</dbReference>
<protein>
    <recommendedName>
        <fullName evidence="6">Glutathione S-transferase</fullName>
    </recommendedName>
</protein>
<comment type="caution">
    <text evidence="4">The sequence shown here is derived from an EMBL/GenBank/DDBJ whole genome shotgun (WGS) entry which is preliminary data.</text>
</comment>
<dbReference type="CDD" id="cd03046">
    <property type="entry name" value="GST_N_GTT1_like"/>
    <property type="match status" value="1"/>
</dbReference>
<dbReference type="SFLD" id="SFLDS00019">
    <property type="entry name" value="Glutathione_Transferase_(cytos"/>
    <property type="match status" value="1"/>
</dbReference>
<dbReference type="OrthoDB" id="2309723at2759"/>
<dbReference type="InterPro" id="IPR036249">
    <property type="entry name" value="Thioredoxin-like_sf"/>
</dbReference>
<dbReference type="Pfam" id="PF13409">
    <property type="entry name" value="GST_N_2"/>
    <property type="match status" value="1"/>
</dbReference>
<dbReference type="PANTHER" id="PTHR44051">
    <property type="entry name" value="GLUTATHIONE S-TRANSFERASE-RELATED"/>
    <property type="match status" value="1"/>
</dbReference>
<dbReference type="Pfam" id="PF00043">
    <property type="entry name" value="GST_C"/>
    <property type="match status" value="1"/>
</dbReference>
<reference evidence="4" key="1">
    <citation type="submission" date="2021-02" db="EMBL/GenBank/DDBJ databases">
        <title>Genome sequence Cadophora malorum strain M34.</title>
        <authorList>
            <person name="Stefanovic E."/>
            <person name="Vu D."/>
            <person name="Scully C."/>
            <person name="Dijksterhuis J."/>
            <person name="Roader J."/>
            <person name="Houbraken J."/>
        </authorList>
    </citation>
    <scope>NUCLEOTIDE SEQUENCE</scope>
    <source>
        <strain evidence="4">M34</strain>
    </source>
</reference>
<dbReference type="InterPro" id="IPR010987">
    <property type="entry name" value="Glutathione-S-Trfase_C-like"/>
</dbReference>
<evidence type="ECO:0000313" key="4">
    <source>
        <dbReference type="EMBL" id="KAG4421772.1"/>
    </source>
</evidence>
<dbReference type="EMBL" id="JAFJYH010000060">
    <property type="protein sequence ID" value="KAG4421772.1"/>
    <property type="molecule type" value="Genomic_DNA"/>
</dbReference>
<accession>A0A8H7TM59</accession>
<dbReference type="Gene3D" id="3.40.30.10">
    <property type="entry name" value="Glutaredoxin"/>
    <property type="match status" value="1"/>
</dbReference>
<dbReference type="InterPro" id="IPR004046">
    <property type="entry name" value="GST_C"/>
</dbReference>
<dbReference type="PANTHER" id="PTHR44051:SF9">
    <property type="entry name" value="GLUTATHIONE S-TRANSFERASE 1"/>
    <property type="match status" value="1"/>
</dbReference>
<dbReference type="PROSITE" id="PS50404">
    <property type="entry name" value="GST_NTER"/>
    <property type="match status" value="1"/>
</dbReference>
<evidence type="ECO:0000259" key="3">
    <source>
        <dbReference type="PROSITE" id="PS50405"/>
    </source>
</evidence>
<dbReference type="SUPFAM" id="SSF47616">
    <property type="entry name" value="GST C-terminal domain-like"/>
    <property type="match status" value="1"/>
</dbReference>
<dbReference type="Proteomes" id="UP000664132">
    <property type="component" value="Unassembled WGS sequence"/>
</dbReference>
<name>A0A8H7TM59_9HELO</name>
<dbReference type="SUPFAM" id="SSF52833">
    <property type="entry name" value="Thioredoxin-like"/>
    <property type="match status" value="1"/>
</dbReference>
<dbReference type="InterPro" id="IPR040079">
    <property type="entry name" value="Glutathione_S-Trfase"/>
</dbReference>
<feature type="domain" description="GST C-terminal" evidence="3">
    <location>
        <begin position="99"/>
        <end position="236"/>
    </location>
</feature>
<dbReference type="AlphaFoldDB" id="A0A8H7TM59"/>
<proteinExistence type="inferred from homology"/>